<protein>
    <recommendedName>
        <fullName evidence="2">histidine kinase</fullName>
        <ecNumber evidence="2">2.7.13.3</ecNumber>
    </recommendedName>
</protein>
<organism evidence="6 7">
    <name type="scientific">Coleofasciculus chthonoplastes PCC 7420</name>
    <dbReference type="NCBI Taxonomy" id="118168"/>
    <lineage>
        <taxon>Bacteria</taxon>
        <taxon>Bacillati</taxon>
        <taxon>Cyanobacteriota</taxon>
        <taxon>Cyanophyceae</taxon>
        <taxon>Coleofasciculales</taxon>
        <taxon>Coleofasciculaceae</taxon>
        <taxon>Coleofasciculus</taxon>
    </lineage>
</organism>
<dbReference type="GO" id="GO:0004673">
    <property type="term" value="F:protein histidine kinase activity"/>
    <property type="evidence" value="ECO:0007669"/>
    <property type="project" value="UniProtKB-EC"/>
</dbReference>
<dbReference type="PRINTS" id="PR00344">
    <property type="entry name" value="BCTRLSENSOR"/>
</dbReference>
<evidence type="ECO:0000256" key="2">
    <source>
        <dbReference type="ARBA" id="ARBA00012438"/>
    </source>
</evidence>
<keyword evidence="7" id="KW-1185">Reference proteome</keyword>
<dbReference type="HOGENOM" id="CLU_2715408_0_0_3"/>
<dbReference type="Pfam" id="PF02518">
    <property type="entry name" value="HATPase_c"/>
    <property type="match status" value="1"/>
</dbReference>
<dbReference type="InterPro" id="IPR003594">
    <property type="entry name" value="HATPase_dom"/>
</dbReference>
<accession>B4VYQ1</accession>
<dbReference type="PROSITE" id="PS50109">
    <property type="entry name" value="HIS_KIN"/>
    <property type="match status" value="1"/>
</dbReference>
<reference evidence="6 7" key="1">
    <citation type="submission" date="2008-07" db="EMBL/GenBank/DDBJ databases">
        <authorList>
            <person name="Tandeau de Marsac N."/>
            <person name="Ferriera S."/>
            <person name="Johnson J."/>
            <person name="Kravitz S."/>
            <person name="Beeson K."/>
            <person name="Sutton G."/>
            <person name="Rogers Y.-H."/>
            <person name="Friedman R."/>
            <person name="Frazier M."/>
            <person name="Venter J.C."/>
        </authorList>
    </citation>
    <scope>NUCLEOTIDE SEQUENCE [LARGE SCALE GENOMIC DNA]</scope>
    <source>
        <strain evidence="6 7">PCC 7420</strain>
    </source>
</reference>
<evidence type="ECO:0000313" key="6">
    <source>
        <dbReference type="EMBL" id="EDX72958.1"/>
    </source>
</evidence>
<keyword evidence="3" id="KW-0808">Transferase</keyword>
<comment type="catalytic activity">
    <reaction evidence="1">
        <text>ATP + protein L-histidine = ADP + protein N-phospho-L-histidine.</text>
        <dbReference type="EC" id="2.7.13.3"/>
    </reaction>
</comment>
<dbReference type="AlphaFoldDB" id="B4VYQ1"/>
<dbReference type="eggNOG" id="COG0642">
    <property type="taxonomic scope" value="Bacteria"/>
</dbReference>
<keyword evidence="3" id="KW-0418">Kinase</keyword>
<dbReference type="GO" id="GO:0000160">
    <property type="term" value="P:phosphorelay signal transduction system"/>
    <property type="evidence" value="ECO:0007669"/>
    <property type="project" value="UniProtKB-KW"/>
</dbReference>
<sequence length="72" mass="7844">MAISNQGTGMTAEQIVQVGGYMQFERKLYDQQGSGLGLTIAKRLTQFHGGEFVIESVPDKQTIVTVSLPVSR</sequence>
<dbReference type="InterPro" id="IPR004358">
    <property type="entry name" value="Sig_transdc_His_kin-like_C"/>
</dbReference>
<dbReference type="STRING" id="118168.MC7420_2576"/>
<feature type="domain" description="Histidine kinase" evidence="5">
    <location>
        <begin position="1"/>
        <end position="72"/>
    </location>
</feature>
<name>B4VYQ1_9CYAN</name>
<dbReference type="InterPro" id="IPR005467">
    <property type="entry name" value="His_kinase_dom"/>
</dbReference>
<dbReference type="Gene3D" id="3.30.565.10">
    <property type="entry name" value="Histidine kinase-like ATPase, C-terminal domain"/>
    <property type="match status" value="1"/>
</dbReference>
<keyword evidence="4" id="KW-0902">Two-component regulatory system</keyword>
<evidence type="ECO:0000259" key="5">
    <source>
        <dbReference type="PROSITE" id="PS50109"/>
    </source>
</evidence>
<dbReference type="InterPro" id="IPR036890">
    <property type="entry name" value="HATPase_C_sf"/>
</dbReference>
<dbReference type="Proteomes" id="UP000003835">
    <property type="component" value="Unassembled WGS sequence"/>
</dbReference>
<dbReference type="CDD" id="cd00075">
    <property type="entry name" value="HATPase"/>
    <property type="match status" value="1"/>
</dbReference>
<evidence type="ECO:0000313" key="7">
    <source>
        <dbReference type="Proteomes" id="UP000003835"/>
    </source>
</evidence>
<gene>
    <name evidence="6" type="ORF">MC7420_2576</name>
</gene>
<evidence type="ECO:0000256" key="4">
    <source>
        <dbReference type="ARBA" id="ARBA00023012"/>
    </source>
</evidence>
<evidence type="ECO:0000256" key="1">
    <source>
        <dbReference type="ARBA" id="ARBA00000085"/>
    </source>
</evidence>
<dbReference type="EC" id="2.7.13.3" evidence="2"/>
<dbReference type="EMBL" id="DS989860">
    <property type="protein sequence ID" value="EDX72958.1"/>
    <property type="molecule type" value="Genomic_DNA"/>
</dbReference>
<dbReference type="SUPFAM" id="SSF55874">
    <property type="entry name" value="ATPase domain of HSP90 chaperone/DNA topoisomerase II/histidine kinase"/>
    <property type="match status" value="1"/>
</dbReference>
<proteinExistence type="predicted"/>
<evidence type="ECO:0000256" key="3">
    <source>
        <dbReference type="ARBA" id="ARBA00022777"/>
    </source>
</evidence>